<evidence type="ECO:0000259" key="1">
    <source>
        <dbReference type="Pfam" id="PF07238"/>
    </source>
</evidence>
<dbReference type="Proteomes" id="UP000282971">
    <property type="component" value="Unassembled WGS sequence"/>
</dbReference>
<dbReference type="Pfam" id="PF07238">
    <property type="entry name" value="PilZ"/>
    <property type="match status" value="1"/>
</dbReference>
<evidence type="ECO:0000313" key="3">
    <source>
        <dbReference type="Proteomes" id="UP000282971"/>
    </source>
</evidence>
<feature type="domain" description="PilZ" evidence="1">
    <location>
        <begin position="11"/>
        <end position="95"/>
    </location>
</feature>
<accession>A0A437M7E7</accession>
<proteinExistence type="predicted"/>
<dbReference type="GO" id="GO:0035438">
    <property type="term" value="F:cyclic-di-GMP binding"/>
    <property type="evidence" value="ECO:0007669"/>
    <property type="project" value="InterPro"/>
</dbReference>
<reference evidence="2 3" key="1">
    <citation type="submission" date="2019-01" db="EMBL/GenBank/DDBJ databases">
        <authorList>
            <person name="Chen W.-M."/>
        </authorList>
    </citation>
    <scope>NUCLEOTIDE SEQUENCE [LARGE SCALE GENOMIC DNA]</scope>
    <source>
        <strain evidence="2 3">CCP-7</strain>
    </source>
</reference>
<keyword evidence="3" id="KW-1185">Reference proteome</keyword>
<dbReference type="InterPro" id="IPR009875">
    <property type="entry name" value="PilZ_domain"/>
</dbReference>
<dbReference type="OrthoDB" id="7391081at2"/>
<name>A0A437M7E7_9SPHN</name>
<dbReference type="RefSeq" id="WP_127742474.1">
    <property type="nucleotide sequence ID" value="NZ_SACN01000001.1"/>
</dbReference>
<dbReference type="AlphaFoldDB" id="A0A437M7E7"/>
<gene>
    <name evidence="2" type="ORF">EOD43_07225</name>
</gene>
<organism evidence="2 3">
    <name type="scientific">Sphingomonas crocodyli</name>
    <dbReference type="NCBI Taxonomy" id="1979270"/>
    <lineage>
        <taxon>Bacteria</taxon>
        <taxon>Pseudomonadati</taxon>
        <taxon>Pseudomonadota</taxon>
        <taxon>Alphaproteobacteria</taxon>
        <taxon>Sphingomonadales</taxon>
        <taxon>Sphingomonadaceae</taxon>
        <taxon>Sphingomonas</taxon>
    </lineage>
</organism>
<sequence>MTRRAASRDDQDRRKPRQRMMLLGTISACGDVARPRQPIRIRDLSATGLMAVSDTAYDQGAIVDVEMRGLPPVRGEIAWVDGKRFGVTFALPINPLLARQPLAKSLPPRLAAATKPLRRPGFRVD</sequence>
<comment type="caution">
    <text evidence="2">The sequence shown here is derived from an EMBL/GenBank/DDBJ whole genome shotgun (WGS) entry which is preliminary data.</text>
</comment>
<dbReference type="EMBL" id="SACN01000001">
    <property type="protein sequence ID" value="RVT93651.1"/>
    <property type="molecule type" value="Genomic_DNA"/>
</dbReference>
<evidence type="ECO:0000313" key="2">
    <source>
        <dbReference type="EMBL" id="RVT93651.1"/>
    </source>
</evidence>
<protein>
    <submittedName>
        <fullName evidence="2">PilZ domain-containing protein</fullName>
    </submittedName>
</protein>